<sequence>MRALRVARALRHGADPAHARAEFLDALRGGLALDDVAALSLRFAELRPPPLPEFFAEVATHVEAGAAHDGFQLGGRAAVLLAGTWHSAEHGRQRRA</sequence>
<comment type="caution">
    <text evidence="1">The sequence shown here is derived from an EMBL/GenBank/DDBJ whole genome shotgun (WGS) entry which is preliminary data.</text>
</comment>
<evidence type="ECO:0000313" key="1">
    <source>
        <dbReference type="EMBL" id="CAK0794289.1"/>
    </source>
</evidence>
<evidence type="ECO:0000313" key="2">
    <source>
        <dbReference type="Proteomes" id="UP001189429"/>
    </source>
</evidence>
<keyword evidence="2" id="KW-1185">Reference proteome</keyword>
<name>A0ABN9PMJ6_9DINO</name>
<proteinExistence type="predicted"/>
<dbReference type="Proteomes" id="UP001189429">
    <property type="component" value="Unassembled WGS sequence"/>
</dbReference>
<gene>
    <name evidence="1" type="ORF">PCOR1329_LOCUS4349</name>
</gene>
<accession>A0ABN9PMJ6</accession>
<feature type="non-terminal residue" evidence="1">
    <location>
        <position position="96"/>
    </location>
</feature>
<dbReference type="EMBL" id="CAUYUJ010001114">
    <property type="protein sequence ID" value="CAK0794289.1"/>
    <property type="molecule type" value="Genomic_DNA"/>
</dbReference>
<organism evidence="1 2">
    <name type="scientific">Prorocentrum cordatum</name>
    <dbReference type="NCBI Taxonomy" id="2364126"/>
    <lineage>
        <taxon>Eukaryota</taxon>
        <taxon>Sar</taxon>
        <taxon>Alveolata</taxon>
        <taxon>Dinophyceae</taxon>
        <taxon>Prorocentrales</taxon>
        <taxon>Prorocentraceae</taxon>
        <taxon>Prorocentrum</taxon>
    </lineage>
</organism>
<protein>
    <submittedName>
        <fullName evidence="1">Uncharacterized protein</fullName>
    </submittedName>
</protein>
<reference evidence="1" key="1">
    <citation type="submission" date="2023-10" db="EMBL/GenBank/DDBJ databases">
        <authorList>
            <person name="Chen Y."/>
            <person name="Shah S."/>
            <person name="Dougan E. K."/>
            <person name="Thang M."/>
            <person name="Chan C."/>
        </authorList>
    </citation>
    <scope>NUCLEOTIDE SEQUENCE [LARGE SCALE GENOMIC DNA]</scope>
</reference>